<dbReference type="Gene3D" id="3.40.50.150">
    <property type="entry name" value="Vaccinia Virus protein VP39"/>
    <property type="match status" value="1"/>
</dbReference>
<keyword evidence="1 3" id="KW-0489">Methyltransferase</keyword>
<evidence type="ECO:0000313" key="4">
    <source>
        <dbReference type="Proteomes" id="UP000178086"/>
    </source>
</evidence>
<comment type="caution">
    <text evidence="3">The sequence shown here is derived from an EMBL/GenBank/DDBJ whole genome shotgun (WGS) entry which is preliminary data.</text>
</comment>
<proteinExistence type="predicted"/>
<protein>
    <submittedName>
        <fullName evidence="3">16S rRNA (Guanine(966)-N(2))-methyltransferase RsmD</fullName>
    </submittedName>
</protein>
<dbReference type="Proteomes" id="UP000178086">
    <property type="component" value="Unassembled WGS sequence"/>
</dbReference>
<dbReference type="AlphaFoldDB" id="A0A1F2UHF3"/>
<sequence>MRVISGSAKGTKLRTVKGLDIRPTADRVKESLFNIIGGATRDAVVLDLFAGTGALGIESLSRGAKFAYFVDTSRISTDLIKKNLELTKLAARASVLTQDAERAINQLSKQGVRFDLIFLDPPYRISVSFLDAILSKLASNFLCEDGLLVLEHSAKISPGEVAGLRISSTRTYGDAAITFYYMKGDR</sequence>
<dbReference type="PANTHER" id="PTHR43542">
    <property type="entry name" value="METHYLTRANSFERASE"/>
    <property type="match status" value="1"/>
</dbReference>
<dbReference type="InterPro" id="IPR029063">
    <property type="entry name" value="SAM-dependent_MTases_sf"/>
</dbReference>
<dbReference type="GO" id="GO:0008168">
    <property type="term" value="F:methyltransferase activity"/>
    <property type="evidence" value="ECO:0007669"/>
    <property type="project" value="UniProtKB-KW"/>
</dbReference>
<dbReference type="InterPro" id="IPR004398">
    <property type="entry name" value="RNA_MeTrfase_RsmD"/>
</dbReference>
<gene>
    <name evidence="3" type="ORF">A2074_03640</name>
</gene>
<reference evidence="3 4" key="1">
    <citation type="journal article" date="2016" name="Nat. Commun.">
        <title>Thousands of microbial genomes shed light on interconnected biogeochemical processes in an aquifer system.</title>
        <authorList>
            <person name="Anantharaman K."/>
            <person name="Brown C.T."/>
            <person name="Hug L.A."/>
            <person name="Sharon I."/>
            <person name="Castelle C.J."/>
            <person name="Probst A.J."/>
            <person name="Thomas B.C."/>
            <person name="Singh A."/>
            <person name="Wilkins M.J."/>
            <person name="Karaoz U."/>
            <person name="Brodie E.L."/>
            <person name="Williams K.H."/>
            <person name="Hubbard S.S."/>
            <person name="Banfield J.F."/>
        </authorList>
    </citation>
    <scope>NUCLEOTIDE SEQUENCE [LARGE SCALE GENOMIC DNA]</scope>
</reference>
<dbReference type="PIRSF" id="PIRSF004553">
    <property type="entry name" value="CHP00095"/>
    <property type="match status" value="1"/>
</dbReference>
<dbReference type="PANTHER" id="PTHR43542:SF1">
    <property type="entry name" value="METHYLTRANSFERASE"/>
    <property type="match status" value="1"/>
</dbReference>
<dbReference type="GO" id="GO:0031167">
    <property type="term" value="P:rRNA methylation"/>
    <property type="evidence" value="ECO:0007669"/>
    <property type="project" value="InterPro"/>
</dbReference>
<dbReference type="SUPFAM" id="SSF53335">
    <property type="entry name" value="S-adenosyl-L-methionine-dependent methyltransferases"/>
    <property type="match status" value="1"/>
</dbReference>
<evidence type="ECO:0000256" key="1">
    <source>
        <dbReference type="ARBA" id="ARBA00022603"/>
    </source>
</evidence>
<dbReference type="EMBL" id="MELI01000095">
    <property type="protein sequence ID" value="OFW32459.1"/>
    <property type="molecule type" value="Genomic_DNA"/>
</dbReference>
<evidence type="ECO:0000256" key="2">
    <source>
        <dbReference type="ARBA" id="ARBA00022679"/>
    </source>
</evidence>
<dbReference type="NCBIfam" id="TIGR00095">
    <property type="entry name" value="16S rRNA (guanine(966)-N(2))-methyltransferase RsmD"/>
    <property type="match status" value="1"/>
</dbReference>
<dbReference type="PROSITE" id="PS00092">
    <property type="entry name" value="N6_MTASE"/>
    <property type="match status" value="1"/>
</dbReference>
<organism evidence="3 4">
    <name type="scientific">Candidatus Aquicultor primus</name>
    <dbReference type="NCBI Taxonomy" id="1797195"/>
    <lineage>
        <taxon>Bacteria</taxon>
        <taxon>Bacillati</taxon>
        <taxon>Actinomycetota</taxon>
        <taxon>Candidatus Aquicultoria</taxon>
        <taxon>Candidatus Aquicultorales</taxon>
        <taxon>Candidatus Aquicultoraceae</taxon>
        <taxon>Candidatus Aquicultor</taxon>
    </lineage>
</organism>
<dbReference type="InterPro" id="IPR002052">
    <property type="entry name" value="DNA_methylase_N6_adenine_CS"/>
</dbReference>
<evidence type="ECO:0000313" key="3">
    <source>
        <dbReference type="EMBL" id="OFW32459.1"/>
    </source>
</evidence>
<name>A0A1F2UHF3_9ACTN</name>
<keyword evidence="2 3" id="KW-0808">Transferase</keyword>
<dbReference type="GO" id="GO:0003676">
    <property type="term" value="F:nucleic acid binding"/>
    <property type="evidence" value="ECO:0007669"/>
    <property type="project" value="InterPro"/>
</dbReference>
<accession>A0A1F2UHF3</accession>
<dbReference type="CDD" id="cd02440">
    <property type="entry name" value="AdoMet_MTases"/>
    <property type="match status" value="1"/>
</dbReference>
<dbReference type="Pfam" id="PF03602">
    <property type="entry name" value="Cons_hypoth95"/>
    <property type="match status" value="1"/>
</dbReference>